<accession>A0A2J8SYJ5</accession>
<name>A0A2J8SYJ5_PONAB</name>
<gene>
    <name evidence="1" type="ORF">CR201_G0039500</name>
</gene>
<dbReference type="AlphaFoldDB" id="A0A2J8SYJ5"/>
<proteinExistence type="predicted"/>
<dbReference type="EMBL" id="NDHI03003535">
    <property type="protein sequence ID" value="PNJ25829.1"/>
    <property type="molecule type" value="Genomic_DNA"/>
</dbReference>
<sequence length="63" mass="6996">MSRKQNQKDSSGFIFDLQSNTVLAQGGAFENMKEKAGVQWRDLSSLQTSASRVQVILLPQPPM</sequence>
<evidence type="ECO:0000313" key="1">
    <source>
        <dbReference type="EMBL" id="PNJ25829.1"/>
    </source>
</evidence>
<organism evidence="1">
    <name type="scientific">Pongo abelii</name>
    <name type="common">Sumatran orangutan</name>
    <name type="synonym">Pongo pygmaeus abelii</name>
    <dbReference type="NCBI Taxonomy" id="9601"/>
    <lineage>
        <taxon>Eukaryota</taxon>
        <taxon>Metazoa</taxon>
        <taxon>Chordata</taxon>
        <taxon>Craniata</taxon>
        <taxon>Vertebrata</taxon>
        <taxon>Euteleostomi</taxon>
        <taxon>Mammalia</taxon>
        <taxon>Eutheria</taxon>
        <taxon>Euarchontoglires</taxon>
        <taxon>Primates</taxon>
        <taxon>Haplorrhini</taxon>
        <taxon>Catarrhini</taxon>
        <taxon>Hominidae</taxon>
        <taxon>Pongo</taxon>
    </lineage>
</organism>
<reference evidence="1" key="1">
    <citation type="submission" date="2017-12" db="EMBL/GenBank/DDBJ databases">
        <title>High-resolution comparative analysis of great ape genomes.</title>
        <authorList>
            <person name="Pollen A."/>
            <person name="Hastie A."/>
            <person name="Hormozdiari F."/>
            <person name="Dougherty M."/>
            <person name="Liu R."/>
            <person name="Chaisson M."/>
            <person name="Hoppe E."/>
            <person name="Hill C."/>
            <person name="Pang A."/>
            <person name="Hillier L."/>
            <person name="Baker C."/>
            <person name="Armstrong J."/>
            <person name="Shendure J."/>
            <person name="Paten B."/>
            <person name="Wilson R."/>
            <person name="Chao H."/>
            <person name="Schneider V."/>
            <person name="Ventura M."/>
            <person name="Kronenberg Z."/>
            <person name="Murali S."/>
            <person name="Gordon D."/>
            <person name="Cantsilieris S."/>
            <person name="Munson K."/>
            <person name="Nelson B."/>
            <person name="Raja A."/>
            <person name="Underwood J."/>
            <person name="Diekhans M."/>
            <person name="Fiddes I."/>
            <person name="Haussler D."/>
            <person name="Eichler E."/>
        </authorList>
    </citation>
    <scope>NUCLEOTIDE SEQUENCE [LARGE SCALE GENOMIC DNA]</scope>
    <source>
        <strain evidence="1">Susie</strain>
    </source>
</reference>
<comment type="caution">
    <text evidence="1">The sequence shown here is derived from an EMBL/GenBank/DDBJ whole genome shotgun (WGS) entry which is preliminary data.</text>
</comment>
<protein>
    <submittedName>
        <fullName evidence="1">SPATS2 isoform 9</fullName>
    </submittedName>
</protein>